<evidence type="ECO:0000256" key="7">
    <source>
        <dbReference type="ARBA" id="ARBA00023121"/>
    </source>
</evidence>
<dbReference type="GO" id="GO:0046872">
    <property type="term" value="F:metal ion binding"/>
    <property type="evidence" value="ECO:0007669"/>
    <property type="project" value="UniProtKB-KW"/>
</dbReference>
<feature type="domain" description="SMP-LTD" evidence="13">
    <location>
        <begin position="58"/>
        <end position="254"/>
    </location>
</feature>
<evidence type="ECO:0000256" key="2">
    <source>
        <dbReference type="ARBA" id="ARBA00022448"/>
    </source>
</evidence>
<dbReference type="SMART" id="SM00109">
    <property type="entry name" value="C1"/>
    <property type="match status" value="1"/>
</dbReference>
<evidence type="ECO:0000313" key="15">
    <source>
        <dbReference type="Proteomes" id="UP000053676"/>
    </source>
</evidence>
<dbReference type="PANTHER" id="PTHR21519:SF1">
    <property type="entry name" value="PDZ DOMAIN-CONTAINING PROTEIN 8"/>
    <property type="match status" value="1"/>
</dbReference>
<evidence type="ECO:0000313" key="14">
    <source>
        <dbReference type="EMBL" id="ETN84236.1"/>
    </source>
</evidence>
<dbReference type="GO" id="GO:0005739">
    <property type="term" value="C:mitochondrion"/>
    <property type="evidence" value="ECO:0007669"/>
    <property type="project" value="GOC"/>
</dbReference>
<feature type="region of interest" description="Disordered" evidence="9">
    <location>
        <begin position="1378"/>
        <end position="1398"/>
    </location>
</feature>
<keyword evidence="10" id="KW-1133">Transmembrane helix</keyword>
<evidence type="ECO:0000256" key="3">
    <source>
        <dbReference type="ARBA" id="ARBA00022723"/>
    </source>
</evidence>
<keyword evidence="5" id="KW-0862">Zinc</keyword>
<evidence type="ECO:0000256" key="8">
    <source>
        <dbReference type="ARBA" id="ARBA00023136"/>
    </source>
</evidence>
<accession>W2TSZ3</accession>
<keyword evidence="7" id="KW-0446">Lipid-binding</keyword>
<dbReference type="GO" id="GO:1990456">
    <property type="term" value="P:mitochondrion-endoplasmic reticulum membrane tethering"/>
    <property type="evidence" value="ECO:0007669"/>
    <property type="project" value="InterPro"/>
</dbReference>
<evidence type="ECO:0000256" key="6">
    <source>
        <dbReference type="ARBA" id="ARBA00023055"/>
    </source>
</evidence>
<feature type="compositionally biased region" description="Pro residues" evidence="9">
    <location>
        <begin position="698"/>
        <end position="710"/>
    </location>
</feature>
<dbReference type="InterPro" id="IPR001478">
    <property type="entry name" value="PDZ"/>
</dbReference>
<feature type="compositionally biased region" description="Pro residues" evidence="9">
    <location>
        <begin position="660"/>
        <end position="689"/>
    </location>
</feature>
<dbReference type="Pfam" id="PF01484">
    <property type="entry name" value="Col_cuticle_N"/>
    <property type="match status" value="1"/>
</dbReference>
<feature type="compositionally biased region" description="Pro residues" evidence="9">
    <location>
        <begin position="737"/>
        <end position="757"/>
    </location>
</feature>
<feature type="region of interest" description="Disordered" evidence="9">
    <location>
        <begin position="442"/>
        <end position="469"/>
    </location>
</feature>
<dbReference type="PROSITE" id="PS50081">
    <property type="entry name" value="ZF_DAG_PE_2"/>
    <property type="match status" value="1"/>
</dbReference>
<evidence type="ECO:0000256" key="5">
    <source>
        <dbReference type="ARBA" id="ARBA00022833"/>
    </source>
</evidence>
<protein>
    <submittedName>
        <fullName evidence="14">Nematode cuticle collagen domain protein</fullName>
    </submittedName>
</protein>
<dbReference type="InterPro" id="IPR036034">
    <property type="entry name" value="PDZ_sf"/>
</dbReference>
<keyword evidence="10" id="KW-0812">Transmembrane</keyword>
<dbReference type="SUPFAM" id="SSF57889">
    <property type="entry name" value="Cysteine-rich domain"/>
    <property type="match status" value="1"/>
</dbReference>
<dbReference type="OrthoDB" id="10004596at2759"/>
<proteinExistence type="predicted"/>
<dbReference type="InterPro" id="IPR046349">
    <property type="entry name" value="C1-like_sf"/>
</dbReference>
<name>W2TSZ3_NECAM</name>
<evidence type="ECO:0000259" key="13">
    <source>
        <dbReference type="PROSITE" id="PS51847"/>
    </source>
</evidence>
<dbReference type="CDD" id="cd21674">
    <property type="entry name" value="SMP_PDZD8"/>
    <property type="match status" value="1"/>
</dbReference>
<feature type="transmembrane region" description="Helical" evidence="10">
    <location>
        <begin position="492"/>
        <end position="513"/>
    </location>
</feature>
<dbReference type="InterPro" id="IPR008160">
    <property type="entry name" value="Collagen"/>
</dbReference>
<dbReference type="Pfam" id="PF17820">
    <property type="entry name" value="PDZ_6"/>
    <property type="match status" value="1"/>
</dbReference>
<evidence type="ECO:0000259" key="12">
    <source>
        <dbReference type="PROSITE" id="PS50106"/>
    </source>
</evidence>
<dbReference type="InterPro" id="IPR002486">
    <property type="entry name" value="Col_cuticle_N"/>
</dbReference>
<organism evidence="14 15">
    <name type="scientific">Necator americanus</name>
    <name type="common">Human hookworm</name>
    <dbReference type="NCBI Taxonomy" id="51031"/>
    <lineage>
        <taxon>Eukaryota</taxon>
        <taxon>Metazoa</taxon>
        <taxon>Ecdysozoa</taxon>
        <taxon>Nematoda</taxon>
        <taxon>Chromadorea</taxon>
        <taxon>Rhabditida</taxon>
        <taxon>Rhabditina</taxon>
        <taxon>Rhabditomorpha</taxon>
        <taxon>Strongyloidea</taxon>
        <taxon>Ancylostomatidae</taxon>
        <taxon>Bunostominae</taxon>
        <taxon>Necator</taxon>
    </lineage>
</organism>
<dbReference type="PROSITE" id="PS50106">
    <property type="entry name" value="PDZ"/>
    <property type="match status" value="1"/>
</dbReference>
<keyword evidence="15" id="KW-1185">Reference proteome</keyword>
<keyword evidence="3" id="KW-0479">Metal-binding</keyword>
<dbReference type="PROSITE" id="PS00479">
    <property type="entry name" value="ZF_DAG_PE_1"/>
    <property type="match status" value="1"/>
</dbReference>
<evidence type="ECO:0000256" key="4">
    <source>
        <dbReference type="ARBA" id="ARBA00022737"/>
    </source>
</evidence>
<evidence type="ECO:0000256" key="9">
    <source>
        <dbReference type="SAM" id="MobiDB-lite"/>
    </source>
</evidence>
<feature type="domain" description="Phorbol-ester/DAG-type" evidence="11">
    <location>
        <begin position="1304"/>
        <end position="1352"/>
    </location>
</feature>
<keyword evidence="14" id="KW-0176">Collagen</keyword>
<evidence type="ECO:0000256" key="10">
    <source>
        <dbReference type="SAM" id="Phobius"/>
    </source>
</evidence>
<dbReference type="GO" id="GO:0005581">
    <property type="term" value="C:collagen trimer"/>
    <property type="evidence" value="ECO:0007669"/>
    <property type="project" value="UniProtKB-KW"/>
</dbReference>
<dbReference type="STRING" id="51031.W2TSZ3"/>
<feature type="domain" description="PDZ" evidence="12">
    <location>
        <begin position="328"/>
        <end position="412"/>
    </location>
</feature>
<gene>
    <name evidence="14" type="ORF">NECAME_06980</name>
</gene>
<dbReference type="SUPFAM" id="SSF50156">
    <property type="entry name" value="PDZ domain-like"/>
    <property type="match status" value="1"/>
</dbReference>
<reference evidence="15" key="1">
    <citation type="journal article" date="2014" name="Nat. Genet.">
        <title>Genome of the human hookworm Necator americanus.</title>
        <authorList>
            <person name="Tang Y.T."/>
            <person name="Gao X."/>
            <person name="Rosa B.A."/>
            <person name="Abubucker S."/>
            <person name="Hallsworth-Pepin K."/>
            <person name="Martin J."/>
            <person name="Tyagi R."/>
            <person name="Heizer E."/>
            <person name="Zhang X."/>
            <person name="Bhonagiri-Palsikar V."/>
            <person name="Minx P."/>
            <person name="Warren W.C."/>
            <person name="Wang Q."/>
            <person name="Zhan B."/>
            <person name="Hotez P.J."/>
            <person name="Sternberg P.W."/>
            <person name="Dougall A."/>
            <person name="Gaze S.T."/>
            <person name="Mulvenna J."/>
            <person name="Sotillo J."/>
            <person name="Ranganathan S."/>
            <person name="Rabelo E.M."/>
            <person name="Wilson R.K."/>
            <person name="Felgner P.L."/>
            <person name="Bethony J."/>
            <person name="Hawdon J.M."/>
            <person name="Gasser R.B."/>
            <person name="Loukas A."/>
            <person name="Mitreva M."/>
        </authorList>
    </citation>
    <scope>NUCLEOTIDE SEQUENCE [LARGE SCALE GENOMIC DNA]</scope>
</reference>
<keyword evidence="2" id="KW-0813">Transport</keyword>
<feature type="compositionally biased region" description="Low complexity" evidence="9">
    <location>
        <begin position="971"/>
        <end position="986"/>
    </location>
</feature>
<dbReference type="Pfam" id="PF26547">
    <property type="entry name" value="PDZD8_N"/>
    <property type="match status" value="1"/>
</dbReference>
<evidence type="ECO:0000259" key="11">
    <source>
        <dbReference type="PROSITE" id="PS50081"/>
    </source>
</evidence>
<keyword evidence="8 10" id="KW-0472">Membrane</keyword>
<dbReference type="InterPro" id="IPR002219">
    <property type="entry name" value="PKC_DAG/PE"/>
</dbReference>
<feature type="region of interest" description="Disordered" evidence="9">
    <location>
        <begin position="635"/>
        <end position="809"/>
    </location>
</feature>
<dbReference type="EMBL" id="KI657988">
    <property type="protein sequence ID" value="ETN84236.1"/>
    <property type="molecule type" value="Genomic_DNA"/>
</dbReference>
<keyword evidence="6" id="KW-0445">Lipid transport</keyword>
<dbReference type="GO" id="GO:0008289">
    <property type="term" value="F:lipid binding"/>
    <property type="evidence" value="ECO:0007669"/>
    <property type="project" value="UniProtKB-KW"/>
</dbReference>
<dbReference type="InterPro" id="IPR039275">
    <property type="entry name" value="PDZD8"/>
</dbReference>
<feature type="compositionally biased region" description="Polar residues" evidence="9">
    <location>
        <begin position="1096"/>
        <end position="1115"/>
    </location>
</feature>
<dbReference type="InterPro" id="IPR031468">
    <property type="entry name" value="SMP_LBD"/>
</dbReference>
<dbReference type="GO" id="GO:0044233">
    <property type="term" value="C:mitochondria-associated endoplasmic reticulum membrane contact site"/>
    <property type="evidence" value="ECO:0007669"/>
    <property type="project" value="InterPro"/>
</dbReference>
<feature type="region of interest" description="Disordered" evidence="9">
    <location>
        <begin position="971"/>
        <end position="1116"/>
    </location>
</feature>
<dbReference type="GO" id="GO:0006869">
    <property type="term" value="P:lipid transport"/>
    <property type="evidence" value="ECO:0007669"/>
    <property type="project" value="UniProtKB-KW"/>
</dbReference>
<dbReference type="InterPro" id="IPR058801">
    <property type="entry name" value="PDZD8_N"/>
</dbReference>
<dbReference type="KEGG" id="nai:NECAME_06980"/>
<dbReference type="Proteomes" id="UP000053676">
    <property type="component" value="Unassembled WGS sequence"/>
</dbReference>
<dbReference type="Gene3D" id="2.30.42.10">
    <property type="match status" value="1"/>
</dbReference>
<dbReference type="GO" id="GO:0042302">
    <property type="term" value="F:structural constituent of cuticle"/>
    <property type="evidence" value="ECO:0007669"/>
    <property type="project" value="InterPro"/>
</dbReference>
<dbReference type="Pfam" id="PF01391">
    <property type="entry name" value="Collagen"/>
    <property type="match status" value="2"/>
</dbReference>
<dbReference type="PANTHER" id="PTHR21519">
    <property type="entry name" value="PDZ DOMAIN-CONTAINING PROTEIN 8"/>
    <property type="match status" value="1"/>
</dbReference>
<feature type="compositionally biased region" description="Polar residues" evidence="9">
    <location>
        <begin position="1587"/>
        <end position="1607"/>
    </location>
</feature>
<keyword evidence="4" id="KW-0677">Repeat</keyword>
<feature type="region of interest" description="Disordered" evidence="9">
    <location>
        <begin position="1586"/>
        <end position="1607"/>
    </location>
</feature>
<dbReference type="GO" id="GO:0051560">
    <property type="term" value="P:mitochondrial calcium ion homeostasis"/>
    <property type="evidence" value="ECO:0007669"/>
    <property type="project" value="InterPro"/>
</dbReference>
<feature type="region of interest" description="Disordered" evidence="9">
    <location>
        <begin position="913"/>
        <end position="933"/>
    </location>
</feature>
<evidence type="ECO:0000256" key="1">
    <source>
        <dbReference type="ARBA" id="ARBA00004370"/>
    </source>
</evidence>
<dbReference type="SMART" id="SM01088">
    <property type="entry name" value="Col_cuticle_N"/>
    <property type="match status" value="1"/>
</dbReference>
<dbReference type="SMART" id="SM00228">
    <property type="entry name" value="PDZ"/>
    <property type="match status" value="1"/>
</dbReference>
<dbReference type="InterPro" id="IPR041489">
    <property type="entry name" value="PDZ_6"/>
</dbReference>
<dbReference type="GO" id="GO:0016020">
    <property type="term" value="C:membrane"/>
    <property type="evidence" value="ECO:0007669"/>
    <property type="project" value="UniProtKB-SubCell"/>
</dbReference>
<comment type="subcellular location">
    <subcellularLocation>
        <location evidence="1">Membrane</location>
    </subcellularLocation>
</comment>
<feature type="transmembrane region" description="Helical" evidence="10">
    <location>
        <begin position="548"/>
        <end position="572"/>
    </location>
</feature>
<sequence>MLAFLLGTLFGAVLVLFVIFVLVVDPWGPKSPPPPFIDQYRPIEIPKELRDFLKTGDDGQGISRWESSHSLSLLLHMFFQEHKDTRQLRRWFHKRLQIELNDISTRSAAGRLIQEIRIRDLSLGTKSPRISAVRVENVEMSEDKNIFEKITLLIDMDYTGGFETSIDVTTVFGKKANLSIKLTKLAGLVRFMLSRKPYNHWTFSFVSTPELATDVSSQIQGHQLKRLIPLIKESIRRALQRKHVWPNYKIRYRPLFPNPFLQPSPPHSSFTHVKIEGGLEVTVLQGTRLRTSLVDKDLSNYVVYCTVTLDSRPFLQNSTDIAHSLSVLLTFSRHDMTTPIGIVFEKTAVNAQGIRPVRVGIVEEGSIADKAAFKPGDTLVAINNVPIRSERQVIRFLQQTIGDLLVLVDRSLGDIDDDVLKDADVLVSTTNGHADNAFECLGDVPSPHPAVPDQRSVSPSSDSHRRHSLSNAISAPSVRSMMESNTESLSSLMSLGGKNVQCFLVELFVLVYVKRKNQLFGYKSQQSIGLRARTASMDIDSRIKAYRFVGYAAVTFSAIAVLSVCITLPLVYNYVRHIRRFTHHELLRCKASAKDVWTDLSKLPEANRTIRSPVRRQYDFGISEASCQGCCLPGPPGPPGVSGRPGKPGKDGRPGAPGNPGRPPQQPCEPITLPPCRPCPPGPPGPPGQIGPAGIPGPIGPPGPPGPTGPIGPQGMKGSPGMPGKLGTMGEQGSPGEPGPSSEPQPGPPGQPGPIGPPGSQGAPGMAGTDGHPGEPGEKGLPGPPGNPGMDGQPGTPGQPGMDGTPDARLDRPVMASVLRAESDRVPQVLISQPSTELRRTRYAFDFLFLCGLRSCPMDPLSSSESQLDTKLLDAISVNSSTSGGLEDEIISVYTMSSLGSEPTNEIELPTLEGLEDQNGLLTPSVLTPREKDATLTPGMSLADVEREAAAATAAASASTALTVHPATNGSTALESASSVASSLSLKTEDEMEEEGSLSRSRPTSTRKQRLHATLQASKRRVLDLMQKRRPVTPGSGTDTAEMGADAGEIDGCAEVDRGDSPLPSAGKRSPIETQVIDKKEKRKKSKNRSPGAGQDKSTPSLQDSPTASLGSIRSRTTKSVHFRENVLWGQSLHYDLDGSSSASPSKSSCKYLNVTVHAKEVPLAPPAPVIDASSPTSSTAPLLETEPPKPILLGYTSLYIPQILDDCQLTLSNCHREVYQLRPPTDVQSISEPSTQEFSRHAGYDPRLLYGDVTLGFRYFPGGLPHGAGIFPGEESEEEMRVEESVDGKARIVSQLLGSPAIHHDWKPWTRSAICAMCRGKIWLKSASCCQRCLVVCHHKCVDRAATGIACTAHPISQADTQFAELDVDANVNEDHTNECPTTVIPATPQTTQPPLRGEDVELTSRRSRLRSKMTEKFTSWRKSGKTTSKLDLDLATNRDSRCFDSSAGAAAERDEALSPMASIQDCLADVLPTLDGSPFIRSLYFQPGNAYNEQTINHAKLLGKEIFSNLKGEERKSKINEQIDRIQLAIRETKDGRLAALKKDGSTKKAGSTFEGLDERLQALAVLMLHYCAALQDCESHDQEQSSSAVTNNNGSSLPETPSEGRSFSRFVTKFRRKMSTQHAVLRKQVARSLHKFDIANSLLTNVSNGSDQINDAVVEFESINQNADEEELIATTTQEDLNRAFIVMSEGPDIRNE</sequence>
<dbReference type="PROSITE" id="PS51847">
    <property type="entry name" value="SMP"/>
    <property type="match status" value="1"/>
</dbReference>